<dbReference type="eggNOG" id="ENOG502RCR3">
    <property type="taxonomic scope" value="Eukaryota"/>
</dbReference>
<dbReference type="KEGG" id="psq:PUNSTDRAFT_47797"/>
<dbReference type="Proteomes" id="UP000054196">
    <property type="component" value="Unassembled WGS sequence"/>
</dbReference>
<keyword evidence="3" id="KW-1185">Reference proteome</keyword>
<evidence type="ECO:0000313" key="2">
    <source>
        <dbReference type="EMBL" id="EIN04014.1"/>
    </source>
</evidence>
<dbReference type="OrthoDB" id="3003645at2759"/>
<proteinExistence type="predicted"/>
<accession>R7S2D2</accession>
<dbReference type="AlphaFoldDB" id="R7S2D2"/>
<evidence type="ECO:0000313" key="3">
    <source>
        <dbReference type="Proteomes" id="UP000054196"/>
    </source>
</evidence>
<reference evidence="3" key="1">
    <citation type="journal article" date="2012" name="Science">
        <title>The Paleozoic origin of enzymatic lignin decomposition reconstructed from 31 fungal genomes.</title>
        <authorList>
            <person name="Floudas D."/>
            <person name="Binder M."/>
            <person name="Riley R."/>
            <person name="Barry K."/>
            <person name="Blanchette R.A."/>
            <person name="Henrissat B."/>
            <person name="Martinez A.T."/>
            <person name="Otillar R."/>
            <person name="Spatafora J.W."/>
            <person name="Yadav J.S."/>
            <person name="Aerts A."/>
            <person name="Benoit I."/>
            <person name="Boyd A."/>
            <person name="Carlson A."/>
            <person name="Copeland A."/>
            <person name="Coutinho P.M."/>
            <person name="de Vries R.P."/>
            <person name="Ferreira P."/>
            <person name="Findley K."/>
            <person name="Foster B."/>
            <person name="Gaskell J."/>
            <person name="Glotzer D."/>
            <person name="Gorecki P."/>
            <person name="Heitman J."/>
            <person name="Hesse C."/>
            <person name="Hori C."/>
            <person name="Igarashi K."/>
            <person name="Jurgens J.A."/>
            <person name="Kallen N."/>
            <person name="Kersten P."/>
            <person name="Kohler A."/>
            <person name="Kuees U."/>
            <person name="Kumar T.K.A."/>
            <person name="Kuo A."/>
            <person name="LaButti K."/>
            <person name="Larrondo L.F."/>
            <person name="Lindquist E."/>
            <person name="Ling A."/>
            <person name="Lombard V."/>
            <person name="Lucas S."/>
            <person name="Lundell T."/>
            <person name="Martin R."/>
            <person name="McLaughlin D.J."/>
            <person name="Morgenstern I."/>
            <person name="Morin E."/>
            <person name="Murat C."/>
            <person name="Nagy L.G."/>
            <person name="Nolan M."/>
            <person name="Ohm R.A."/>
            <person name="Patyshakuliyeva A."/>
            <person name="Rokas A."/>
            <person name="Ruiz-Duenas F.J."/>
            <person name="Sabat G."/>
            <person name="Salamov A."/>
            <person name="Samejima M."/>
            <person name="Schmutz J."/>
            <person name="Slot J.C."/>
            <person name="St John F."/>
            <person name="Stenlid J."/>
            <person name="Sun H."/>
            <person name="Sun S."/>
            <person name="Syed K."/>
            <person name="Tsang A."/>
            <person name="Wiebenga A."/>
            <person name="Young D."/>
            <person name="Pisabarro A."/>
            <person name="Eastwood D.C."/>
            <person name="Martin F."/>
            <person name="Cullen D."/>
            <person name="Grigoriev I.V."/>
            <person name="Hibbett D.S."/>
        </authorList>
    </citation>
    <scope>NUCLEOTIDE SEQUENCE [LARGE SCALE GENOMIC DNA]</scope>
    <source>
        <strain evidence="3">HHB-11173 SS5</strain>
    </source>
</reference>
<dbReference type="GeneID" id="18882920"/>
<dbReference type="OMA" id="SESRFEY"/>
<gene>
    <name evidence="2" type="ORF">PUNSTDRAFT_47797</name>
</gene>
<evidence type="ECO:0000256" key="1">
    <source>
        <dbReference type="SAM" id="MobiDB-lite"/>
    </source>
</evidence>
<feature type="compositionally biased region" description="Pro residues" evidence="1">
    <location>
        <begin position="1"/>
        <end position="14"/>
    </location>
</feature>
<feature type="region of interest" description="Disordered" evidence="1">
    <location>
        <begin position="182"/>
        <end position="201"/>
    </location>
</feature>
<dbReference type="HOGENOM" id="CLU_829336_0_0_1"/>
<sequence>MPTVPPVPVAPSPQPIELLANATPDILPDDGDDRNDPTPDPETDDVVMMPAITGESTAISISGRRRTDFVDASDESKLSSIKFHSPSSILGTPFESESRFEYPFPSSDGASTSSDSTVVSPLSDRMEWATPASSTNLPSPPITLGLPALPALTASPAPHRVPMPHPLALHLSTLSLHSGSGSGAGTWSAPTTVRPGPSRALSPAHTKLAIAAREPPMPPSLLKKRKRLSAGLALPRLRGSTISTPQVAYAEQESSDARVSAVTLTASLSIPELDLTRNPLVFAGHTPFEDTDEPSYPSLDPGLPQADGEPADHDDRDVEENPGLSRRCFSLPPET</sequence>
<feature type="compositionally biased region" description="Low complexity" evidence="1">
    <location>
        <begin position="182"/>
        <end position="192"/>
    </location>
</feature>
<protein>
    <submittedName>
        <fullName evidence="2">Uncharacterized protein</fullName>
    </submittedName>
</protein>
<name>R7S2D2_PUNST</name>
<organism evidence="2 3">
    <name type="scientific">Punctularia strigosozonata (strain HHB-11173)</name>
    <name type="common">White-rot fungus</name>
    <dbReference type="NCBI Taxonomy" id="741275"/>
    <lineage>
        <taxon>Eukaryota</taxon>
        <taxon>Fungi</taxon>
        <taxon>Dikarya</taxon>
        <taxon>Basidiomycota</taxon>
        <taxon>Agaricomycotina</taxon>
        <taxon>Agaricomycetes</taxon>
        <taxon>Corticiales</taxon>
        <taxon>Punctulariaceae</taxon>
        <taxon>Punctularia</taxon>
    </lineage>
</organism>
<feature type="compositionally biased region" description="Basic and acidic residues" evidence="1">
    <location>
        <begin position="65"/>
        <end position="77"/>
    </location>
</feature>
<feature type="compositionally biased region" description="Acidic residues" evidence="1">
    <location>
        <begin position="27"/>
        <end position="45"/>
    </location>
</feature>
<feature type="region of interest" description="Disordered" evidence="1">
    <location>
        <begin position="1"/>
        <end position="92"/>
    </location>
</feature>
<feature type="region of interest" description="Disordered" evidence="1">
    <location>
        <begin position="283"/>
        <end position="335"/>
    </location>
</feature>
<dbReference type="EMBL" id="JH687557">
    <property type="protein sequence ID" value="EIN04014.1"/>
    <property type="molecule type" value="Genomic_DNA"/>
</dbReference>
<dbReference type="RefSeq" id="XP_007388803.1">
    <property type="nucleotide sequence ID" value="XM_007388741.1"/>
</dbReference>